<keyword evidence="3" id="KW-1185">Reference proteome</keyword>
<feature type="signal peptide" evidence="2">
    <location>
        <begin position="1"/>
        <end position="22"/>
    </location>
</feature>
<keyword evidence="1" id="KW-0472">Membrane</keyword>
<dbReference type="GeneID" id="107273879"/>
<dbReference type="AlphaFoldDB" id="A0AAJ7CE65"/>
<keyword evidence="1" id="KW-1133">Transmembrane helix</keyword>
<keyword evidence="1" id="KW-0812">Transmembrane</keyword>
<proteinExistence type="predicted"/>
<keyword evidence="2" id="KW-0732">Signal</keyword>
<evidence type="ECO:0000256" key="1">
    <source>
        <dbReference type="SAM" id="Phobius"/>
    </source>
</evidence>
<feature type="chain" id="PRO_5042567510" evidence="2">
    <location>
        <begin position="23"/>
        <end position="202"/>
    </location>
</feature>
<evidence type="ECO:0000313" key="4">
    <source>
        <dbReference type="RefSeq" id="XP_015607966.1"/>
    </source>
</evidence>
<sequence length="202" mass="22867">MPRVVKSRWVLFWIIFGKMVAAENEAPARQEEGNKKLDLWTSHPEVTQASSVQGVGTPSLSASSYYMPGLYQPQLRREYFPYHFENTGYNFHVAQHPAEHSLAPTAKHFVIVGFIGLLLLFAILQNSIVAAKRKDVLIDLLSTRRKRDLIRTSGLEPTTPFVTMITADTLTLHHAIHEANFQTPSHRLSVITVNGRRDCFDL</sequence>
<accession>A0AAJ7CE65</accession>
<organism evidence="3 4">
    <name type="scientific">Cephus cinctus</name>
    <name type="common">Wheat stem sawfly</name>
    <dbReference type="NCBI Taxonomy" id="211228"/>
    <lineage>
        <taxon>Eukaryota</taxon>
        <taxon>Metazoa</taxon>
        <taxon>Ecdysozoa</taxon>
        <taxon>Arthropoda</taxon>
        <taxon>Hexapoda</taxon>
        <taxon>Insecta</taxon>
        <taxon>Pterygota</taxon>
        <taxon>Neoptera</taxon>
        <taxon>Endopterygota</taxon>
        <taxon>Hymenoptera</taxon>
        <taxon>Cephoidea</taxon>
        <taxon>Cephidae</taxon>
        <taxon>Cephus</taxon>
    </lineage>
</organism>
<protein>
    <submittedName>
        <fullName evidence="4">Uncharacterized protein LOC107273879 isoform X2</fullName>
    </submittedName>
</protein>
<dbReference type="RefSeq" id="XP_015607966.1">
    <property type="nucleotide sequence ID" value="XM_015752480.2"/>
</dbReference>
<reference evidence="4" key="1">
    <citation type="submission" date="2025-08" db="UniProtKB">
        <authorList>
            <consortium name="RefSeq"/>
        </authorList>
    </citation>
    <scope>IDENTIFICATION</scope>
</reference>
<evidence type="ECO:0000256" key="2">
    <source>
        <dbReference type="SAM" id="SignalP"/>
    </source>
</evidence>
<dbReference type="Proteomes" id="UP000694920">
    <property type="component" value="Unplaced"/>
</dbReference>
<evidence type="ECO:0000313" key="3">
    <source>
        <dbReference type="Proteomes" id="UP000694920"/>
    </source>
</evidence>
<name>A0AAJ7CE65_CEPCN</name>
<gene>
    <name evidence="4" type="primary">LOC107273879</name>
</gene>
<feature type="transmembrane region" description="Helical" evidence="1">
    <location>
        <begin position="106"/>
        <end position="124"/>
    </location>
</feature>